<dbReference type="SUPFAM" id="SSF56219">
    <property type="entry name" value="DNase I-like"/>
    <property type="match status" value="1"/>
</dbReference>
<dbReference type="Gene3D" id="3.60.10.10">
    <property type="entry name" value="Endonuclease/exonuclease/phosphatase"/>
    <property type="match status" value="1"/>
</dbReference>
<dbReference type="InterPro" id="IPR036691">
    <property type="entry name" value="Endo/exonu/phosph_ase_sf"/>
</dbReference>
<name>A0A858RBG6_9PROT</name>
<sequence length="291" mass="31603">MTSLFLTACASQGPGGPAEVKLATWNIGWLTDRTAEINADNRDPNRAIYQRTAADYARLKGYVGQLGADVVAMQEVDGAETAAKIFDRKRYTVVMSEEGDYQRPGFAISKGIKFTRNPDLAELDVLAGQKRSLRRGVDVTLHLAGGDLRLLAVHLKSGCFTPGRSGEACDQLQQQIPFLDAWIDARQKEGVAFAVLGDFNRRFPAGDPLWAALDDGPTPLVRVTEGKKSTCWGGQYPDFIDHIVLGNDAPKHLVQDSFAVLTYAETDRALQKALSDHCPVSVRLKAGGAVS</sequence>
<reference evidence="2" key="1">
    <citation type="submission" date="2020-04" db="EMBL/GenBank/DDBJ databases">
        <title>A desert anoxygenic phototrophic bacterium fixes CO2 using RubisCO under aerobic conditions.</title>
        <authorList>
            <person name="Tang K."/>
        </authorList>
    </citation>
    <scope>NUCLEOTIDE SEQUENCE [LARGE SCALE GENOMIC DNA]</scope>
    <source>
        <strain evidence="2">MIMtkB3</strain>
    </source>
</reference>
<feature type="domain" description="Endonuclease/exonuclease/phosphatase" evidence="1">
    <location>
        <begin position="23"/>
        <end position="277"/>
    </location>
</feature>
<dbReference type="KEGG" id="acru:HHL28_06570"/>
<dbReference type="Proteomes" id="UP000501891">
    <property type="component" value="Chromosome"/>
</dbReference>
<protein>
    <recommendedName>
        <fullName evidence="1">Endonuclease/exonuclease/phosphatase domain-containing protein</fullName>
    </recommendedName>
</protein>
<organism evidence="2 3">
    <name type="scientific">Aerophototrophica crusticola</name>
    <dbReference type="NCBI Taxonomy" id="1709002"/>
    <lineage>
        <taxon>Bacteria</taxon>
        <taxon>Pseudomonadati</taxon>
        <taxon>Pseudomonadota</taxon>
        <taxon>Alphaproteobacteria</taxon>
        <taxon>Rhodospirillales</taxon>
        <taxon>Rhodospirillaceae</taxon>
        <taxon>Aerophototrophica</taxon>
    </lineage>
</organism>
<keyword evidence="3" id="KW-1185">Reference proteome</keyword>
<evidence type="ECO:0000313" key="3">
    <source>
        <dbReference type="Proteomes" id="UP000501891"/>
    </source>
</evidence>
<dbReference type="InterPro" id="IPR005135">
    <property type="entry name" value="Endo/exonuclease/phosphatase"/>
</dbReference>
<dbReference type="Pfam" id="PF03372">
    <property type="entry name" value="Exo_endo_phos"/>
    <property type="match status" value="1"/>
</dbReference>
<dbReference type="EMBL" id="CP051775">
    <property type="protein sequence ID" value="QJE74805.1"/>
    <property type="molecule type" value="Genomic_DNA"/>
</dbReference>
<dbReference type="AlphaFoldDB" id="A0A858RBG6"/>
<accession>A0A858RBG6</accession>
<proteinExistence type="predicted"/>
<gene>
    <name evidence="2" type="ORF">HHL28_06570</name>
</gene>
<dbReference type="GO" id="GO:0003824">
    <property type="term" value="F:catalytic activity"/>
    <property type="evidence" value="ECO:0007669"/>
    <property type="project" value="InterPro"/>
</dbReference>
<evidence type="ECO:0000259" key="1">
    <source>
        <dbReference type="Pfam" id="PF03372"/>
    </source>
</evidence>
<evidence type="ECO:0000313" key="2">
    <source>
        <dbReference type="EMBL" id="QJE74805.1"/>
    </source>
</evidence>